<organism evidence="2 3">
    <name type="scientific">Nonomuraea africana</name>
    <dbReference type="NCBI Taxonomy" id="46171"/>
    <lineage>
        <taxon>Bacteria</taxon>
        <taxon>Bacillati</taxon>
        <taxon>Actinomycetota</taxon>
        <taxon>Actinomycetes</taxon>
        <taxon>Streptosporangiales</taxon>
        <taxon>Streptosporangiaceae</taxon>
        <taxon>Nonomuraea</taxon>
    </lineage>
</organism>
<dbReference type="EC" id="2.3.1.267" evidence="2"/>
<sequence>MSDAMETDRLIMRRWRESDLAPFAAMNADPEVMEHFPATLSRAESDALVDRIERGFDEHGYGLWALEVRSTGAFIGFTGLALQTFEAAFTPAVEVGWRLARPAWGHGYAIEAARAAVGHGFGAAGLGEIVSMTAMTNVRSQAVMRRLGMTRDPADDFDHPRVPAGSPLRRHVLYRLVTER</sequence>
<evidence type="ECO:0000313" key="3">
    <source>
        <dbReference type="Proteomes" id="UP000661607"/>
    </source>
</evidence>
<dbReference type="PANTHER" id="PTHR43792">
    <property type="entry name" value="GNAT FAMILY, PUTATIVE (AFU_ORTHOLOGUE AFUA_3G00765)-RELATED-RELATED"/>
    <property type="match status" value="1"/>
</dbReference>
<accession>A0ABR9KIS3</accession>
<gene>
    <name evidence="2" type="ORF">H4W81_004450</name>
</gene>
<dbReference type="Proteomes" id="UP000661607">
    <property type="component" value="Unassembled WGS sequence"/>
</dbReference>
<name>A0ABR9KIS3_9ACTN</name>
<comment type="caution">
    <text evidence="2">The sequence shown here is derived from an EMBL/GenBank/DDBJ whole genome shotgun (WGS) entry which is preliminary data.</text>
</comment>
<dbReference type="RefSeq" id="WP_192776550.1">
    <property type="nucleotide sequence ID" value="NZ_BAAASY010000011.1"/>
</dbReference>
<dbReference type="PANTHER" id="PTHR43792:SF1">
    <property type="entry name" value="N-ACETYLTRANSFERASE DOMAIN-CONTAINING PROTEIN"/>
    <property type="match status" value="1"/>
</dbReference>
<dbReference type="Gene3D" id="3.40.630.30">
    <property type="match status" value="1"/>
</dbReference>
<dbReference type="PROSITE" id="PS51186">
    <property type="entry name" value="GNAT"/>
    <property type="match status" value="1"/>
</dbReference>
<dbReference type="InterPro" id="IPR000182">
    <property type="entry name" value="GNAT_dom"/>
</dbReference>
<dbReference type="EMBL" id="JADBEF010000001">
    <property type="protein sequence ID" value="MBE1561671.1"/>
    <property type="molecule type" value="Genomic_DNA"/>
</dbReference>
<keyword evidence="2" id="KW-0808">Transferase</keyword>
<reference evidence="2 3" key="1">
    <citation type="submission" date="2020-10" db="EMBL/GenBank/DDBJ databases">
        <title>Sequencing the genomes of 1000 actinobacteria strains.</title>
        <authorList>
            <person name="Klenk H.-P."/>
        </authorList>
    </citation>
    <scope>NUCLEOTIDE SEQUENCE [LARGE SCALE GENOMIC DNA]</scope>
    <source>
        <strain evidence="2 3">DSM 43748</strain>
    </source>
</reference>
<proteinExistence type="predicted"/>
<protein>
    <submittedName>
        <fullName evidence="2">Ribosomal-protein-alanine N-acetyltransferase</fullName>
        <ecNumber evidence="2">2.3.1.267</ecNumber>
    </submittedName>
</protein>
<dbReference type="InterPro" id="IPR016181">
    <property type="entry name" value="Acyl_CoA_acyltransferase"/>
</dbReference>
<evidence type="ECO:0000313" key="2">
    <source>
        <dbReference type="EMBL" id="MBE1561671.1"/>
    </source>
</evidence>
<feature type="domain" description="N-acetyltransferase" evidence="1">
    <location>
        <begin position="10"/>
        <end position="179"/>
    </location>
</feature>
<dbReference type="Pfam" id="PF13302">
    <property type="entry name" value="Acetyltransf_3"/>
    <property type="match status" value="1"/>
</dbReference>
<dbReference type="SUPFAM" id="SSF55729">
    <property type="entry name" value="Acyl-CoA N-acyltransferases (Nat)"/>
    <property type="match status" value="1"/>
</dbReference>
<evidence type="ECO:0000259" key="1">
    <source>
        <dbReference type="PROSITE" id="PS51186"/>
    </source>
</evidence>
<dbReference type="GO" id="GO:0008999">
    <property type="term" value="F:protein-N-terminal-alanine acetyltransferase activity"/>
    <property type="evidence" value="ECO:0007669"/>
    <property type="project" value="UniProtKB-EC"/>
</dbReference>
<keyword evidence="2" id="KW-0012">Acyltransferase</keyword>
<keyword evidence="3" id="KW-1185">Reference proteome</keyword>
<dbReference type="InterPro" id="IPR051531">
    <property type="entry name" value="N-acetyltransferase"/>
</dbReference>